<comment type="caution">
    <text evidence="2">The sequence shown here is derived from an EMBL/GenBank/DDBJ whole genome shotgun (WGS) entry which is preliminary data.</text>
</comment>
<evidence type="ECO:0000313" key="2">
    <source>
        <dbReference type="EMBL" id="RKE55625.1"/>
    </source>
</evidence>
<name>A0A420BG13_SPHD1</name>
<feature type="transmembrane region" description="Helical" evidence="1">
    <location>
        <begin position="165"/>
        <end position="184"/>
    </location>
</feature>
<dbReference type="Proteomes" id="UP000286246">
    <property type="component" value="Unassembled WGS sequence"/>
</dbReference>
<keyword evidence="1" id="KW-0812">Transmembrane</keyword>
<evidence type="ECO:0008006" key="4">
    <source>
        <dbReference type="Google" id="ProtNLM"/>
    </source>
</evidence>
<feature type="transmembrane region" description="Helical" evidence="1">
    <location>
        <begin position="24"/>
        <end position="43"/>
    </location>
</feature>
<dbReference type="EMBL" id="RAPY01000001">
    <property type="protein sequence ID" value="RKE55625.1"/>
    <property type="molecule type" value="Genomic_DNA"/>
</dbReference>
<dbReference type="PANTHER" id="PTHR36394">
    <property type="entry name" value="OS01G0277700 PROTEIN"/>
    <property type="match status" value="1"/>
</dbReference>
<keyword evidence="1" id="KW-1133">Transmembrane helix</keyword>
<dbReference type="AlphaFoldDB" id="A0A420BG13"/>
<reference evidence="2 3" key="1">
    <citation type="submission" date="2018-09" db="EMBL/GenBank/DDBJ databases">
        <title>Genomic Encyclopedia of Type Strains, Phase III (KMG-III): the genomes of soil and plant-associated and newly described type strains.</title>
        <authorList>
            <person name="Whitman W."/>
        </authorList>
    </citation>
    <scope>NUCLEOTIDE SEQUENCE [LARGE SCALE GENOMIC DNA]</scope>
    <source>
        <strain evidence="2 3">CECT 7938</strain>
    </source>
</reference>
<dbReference type="PANTHER" id="PTHR36394:SF1">
    <property type="entry name" value="OS01G0277700 PROTEIN"/>
    <property type="match status" value="1"/>
</dbReference>
<feature type="transmembrane region" description="Helical" evidence="1">
    <location>
        <begin position="196"/>
        <end position="220"/>
    </location>
</feature>
<accession>A0A420BG13</accession>
<feature type="transmembrane region" description="Helical" evidence="1">
    <location>
        <begin position="64"/>
        <end position="90"/>
    </location>
</feature>
<proteinExistence type="predicted"/>
<feature type="transmembrane region" description="Helical" evidence="1">
    <location>
        <begin position="105"/>
        <end position="123"/>
    </location>
</feature>
<keyword evidence="1" id="KW-0472">Membrane</keyword>
<organism evidence="2 3">
    <name type="scientific">Sphingobacterium detergens</name>
    <dbReference type="NCBI Taxonomy" id="1145106"/>
    <lineage>
        <taxon>Bacteria</taxon>
        <taxon>Pseudomonadati</taxon>
        <taxon>Bacteroidota</taxon>
        <taxon>Sphingobacteriia</taxon>
        <taxon>Sphingobacteriales</taxon>
        <taxon>Sphingobacteriaceae</taxon>
        <taxon>Sphingobacterium</taxon>
    </lineage>
</organism>
<keyword evidence="3" id="KW-1185">Reference proteome</keyword>
<evidence type="ECO:0000313" key="3">
    <source>
        <dbReference type="Proteomes" id="UP000286246"/>
    </source>
</evidence>
<feature type="transmembrane region" description="Helical" evidence="1">
    <location>
        <begin position="232"/>
        <end position="251"/>
    </location>
</feature>
<protein>
    <recommendedName>
        <fullName evidence="4">Cytochrome C biogenesis DsbD-like protein</fullName>
    </recommendedName>
</protein>
<evidence type="ECO:0000256" key="1">
    <source>
        <dbReference type="SAM" id="Phobius"/>
    </source>
</evidence>
<gene>
    <name evidence="2" type="ORF">DFQ12_0459</name>
</gene>
<sequence>MFHSFLEVTASLTSTSFVHMSTTLYALAITAITISFFHTASGPDHYLPFIVLSKSKKWSLGKTILWTVVCGLGHVFSSVILGIIGVYLGWQLNKISWLQDVRGNLSSWALFIFGLGYLSYGIWKIYSKKSHKHFDVIGNEVYVHEHSHGKSSHTHHHQQTKVTPFVLFAIFVMGPSEPLIPLLFFSGAHRSIPEVITLISVFTITTVITMVGMVLLGIYGYNLLNTEKIDRYVHAISGTVLSICGAGMLFLGW</sequence>